<evidence type="ECO:0000313" key="3">
    <source>
        <dbReference type="Proteomes" id="UP001165092"/>
    </source>
</evidence>
<feature type="domain" description="DUF3152" evidence="1">
    <location>
        <begin position="83"/>
        <end position="245"/>
    </location>
</feature>
<name>A0A9W6P429_9ACTN</name>
<keyword evidence="3" id="KW-1185">Reference proteome</keyword>
<reference evidence="2" key="1">
    <citation type="submission" date="2023-02" db="EMBL/GenBank/DDBJ databases">
        <title>Nocardiopsis ansamitocini NBRC 112285.</title>
        <authorList>
            <person name="Ichikawa N."/>
            <person name="Sato H."/>
            <person name="Tonouchi N."/>
        </authorList>
    </citation>
    <scope>NUCLEOTIDE SEQUENCE</scope>
    <source>
        <strain evidence="2">NBRC 112285</strain>
    </source>
</reference>
<dbReference type="EMBL" id="BSQG01000001">
    <property type="protein sequence ID" value="GLU46643.1"/>
    <property type="molecule type" value="Genomic_DNA"/>
</dbReference>
<organism evidence="2 3">
    <name type="scientific">Nocardiopsis ansamitocini</name>
    <dbReference type="NCBI Taxonomy" id="1670832"/>
    <lineage>
        <taxon>Bacteria</taxon>
        <taxon>Bacillati</taxon>
        <taxon>Actinomycetota</taxon>
        <taxon>Actinomycetes</taxon>
        <taxon>Streptosporangiales</taxon>
        <taxon>Nocardiopsidaceae</taxon>
        <taxon>Nocardiopsis</taxon>
    </lineage>
</organism>
<evidence type="ECO:0000313" key="2">
    <source>
        <dbReference type="EMBL" id="GLU46643.1"/>
    </source>
</evidence>
<dbReference type="SUPFAM" id="SSF55486">
    <property type="entry name" value="Metalloproteases ('zincins'), catalytic domain"/>
    <property type="match status" value="1"/>
</dbReference>
<gene>
    <name evidence="2" type="ORF">Nans01_09940</name>
</gene>
<dbReference type="InterPro" id="IPR024079">
    <property type="entry name" value="MetalloPept_cat_dom_sf"/>
</dbReference>
<dbReference type="AlphaFoldDB" id="A0A9W6P429"/>
<dbReference type="GO" id="GO:0008237">
    <property type="term" value="F:metallopeptidase activity"/>
    <property type="evidence" value="ECO:0007669"/>
    <property type="project" value="InterPro"/>
</dbReference>
<sequence length="254" mass="27203">MRARGRRRRRRAAPLAMLSGLALATGGLGVLISGGLDPERFAPHSPVAASSPSERVPGSVFRPPIPAPSPTPVLSRSVVDEVTEGSGDLKVVKGKSEVYGSGPLKRFIVEVEDGLPGEADDFAAAVERILGDERSWGHEGAMSFQRVDSGSVDFRVSLAAPTTVDEHCAPLRTNGYVSCQQGDRAVINQNRWVSAVPHFDGDLESYRVYVINHEVGHALGHGHVDCPKDGVNAPVMQQQTFGLQGCERNGWVHP</sequence>
<dbReference type="Gene3D" id="3.40.390.10">
    <property type="entry name" value="Collagenase (Catalytic Domain)"/>
    <property type="match status" value="1"/>
</dbReference>
<dbReference type="Proteomes" id="UP001165092">
    <property type="component" value="Unassembled WGS sequence"/>
</dbReference>
<protein>
    <submittedName>
        <fullName evidence="2">Membrane protein</fullName>
    </submittedName>
</protein>
<proteinExistence type="predicted"/>
<evidence type="ECO:0000259" key="1">
    <source>
        <dbReference type="Pfam" id="PF11350"/>
    </source>
</evidence>
<dbReference type="InterPro" id="IPR022603">
    <property type="entry name" value="DUF3152"/>
</dbReference>
<dbReference type="Pfam" id="PF11350">
    <property type="entry name" value="DUF3152"/>
    <property type="match status" value="1"/>
</dbReference>
<comment type="caution">
    <text evidence="2">The sequence shown here is derived from an EMBL/GenBank/DDBJ whole genome shotgun (WGS) entry which is preliminary data.</text>
</comment>
<accession>A0A9W6P429</accession>